<gene>
    <name evidence="3" type="ORF">LTR62_003986</name>
</gene>
<sequence length="621" mass="70379">MHSEEERIMPLLNLPAELLVHITTFATHTDLENLCLSCRTLYEVGKETLVRHRAYKRRWRYFRLEDRRRTVEESDEDSEGGDDETEDGGDDADDDSESEDISSQQAPDSIFHLLAAIEKDSTVASYVDTLDLWTDDQRFRHSVPVSRATREAIKRLVARSAFTWPVDLSDQIDAFHQTDEMTGADGSTGMLITLLLSLLPNIRVLGLPWIWWDIMGSWRDEAPAGLEILEAVITRAKETTDAPLSKLRTLLPYASIIFDSDNSLFELSPFFNLKNLHELYASNMQAENGEECMMPITFHWPQEVEMCCLRKIELIGCSIDAPGIEELVSHTPLLEHFAYSHTTKRSEVGHGWNPGEFVAVIGAYCGNTLTFLAITIQDLADRPENGVASMHEFTALIEAELDIDLFDGPPIWSGRTRREDGGDWDRSYLEALVGMMPPSVEKIKLWVNVQHNVALYGRVTKGASSRTVLGRLLSGLEDMDTSAAPFDLTITSDLAPKYWRTVLKVLDCLGVRDYPRWVGKNETGRKPEWEEKFVERFGHMPTPIWPSDFHSPRKLSICTRTDLRHLGEFYSMRPDETTPLFALPQLKELNLSFLGYLDGDGEDFGPEPGSYGVEKLRLSSR</sequence>
<accession>A0AAN7TPG8</accession>
<dbReference type="PROSITE" id="PS50181">
    <property type="entry name" value="FBOX"/>
    <property type="match status" value="1"/>
</dbReference>
<dbReference type="EMBL" id="JAVRRL010000003">
    <property type="protein sequence ID" value="KAK5117942.1"/>
    <property type="molecule type" value="Genomic_DNA"/>
</dbReference>
<dbReference type="Proteomes" id="UP001310890">
    <property type="component" value="Unassembled WGS sequence"/>
</dbReference>
<feature type="region of interest" description="Disordered" evidence="1">
    <location>
        <begin position="70"/>
        <end position="104"/>
    </location>
</feature>
<comment type="caution">
    <text evidence="3">The sequence shown here is derived from an EMBL/GenBank/DDBJ whole genome shotgun (WGS) entry which is preliminary data.</text>
</comment>
<feature type="compositionally biased region" description="Acidic residues" evidence="1">
    <location>
        <begin position="73"/>
        <end position="100"/>
    </location>
</feature>
<reference evidence="3" key="1">
    <citation type="submission" date="2023-08" db="EMBL/GenBank/DDBJ databases">
        <title>Black Yeasts Isolated from many extreme environments.</title>
        <authorList>
            <person name="Coleine C."/>
            <person name="Stajich J.E."/>
            <person name="Selbmann L."/>
        </authorList>
    </citation>
    <scope>NUCLEOTIDE SEQUENCE</scope>
    <source>
        <strain evidence="3">CCFEE 5401</strain>
    </source>
</reference>
<organism evidence="3 4">
    <name type="scientific">Meristemomyces frigidus</name>
    <dbReference type="NCBI Taxonomy" id="1508187"/>
    <lineage>
        <taxon>Eukaryota</taxon>
        <taxon>Fungi</taxon>
        <taxon>Dikarya</taxon>
        <taxon>Ascomycota</taxon>
        <taxon>Pezizomycotina</taxon>
        <taxon>Dothideomycetes</taxon>
        <taxon>Dothideomycetidae</taxon>
        <taxon>Mycosphaerellales</taxon>
        <taxon>Teratosphaeriaceae</taxon>
        <taxon>Meristemomyces</taxon>
    </lineage>
</organism>
<name>A0AAN7TPG8_9PEZI</name>
<proteinExistence type="predicted"/>
<dbReference type="InterPro" id="IPR036047">
    <property type="entry name" value="F-box-like_dom_sf"/>
</dbReference>
<dbReference type="AlphaFoldDB" id="A0AAN7TPG8"/>
<evidence type="ECO:0000256" key="1">
    <source>
        <dbReference type="SAM" id="MobiDB-lite"/>
    </source>
</evidence>
<evidence type="ECO:0000313" key="3">
    <source>
        <dbReference type="EMBL" id="KAK5117942.1"/>
    </source>
</evidence>
<dbReference type="SUPFAM" id="SSF81383">
    <property type="entry name" value="F-box domain"/>
    <property type="match status" value="1"/>
</dbReference>
<protein>
    <recommendedName>
        <fullName evidence="2">F-box domain-containing protein</fullName>
    </recommendedName>
</protein>
<feature type="domain" description="F-box" evidence="2">
    <location>
        <begin position="8"/>
        <end position="58"/>
    </location>
</feature>
<evidence type="ECO:0000313" key="4">
    <source>
        <dbReference type="Proteomes" id="UP001310890"/>
    </source>
</evidence>
<evidence type="ECO:0000259" key="2">
    <source>
        <dbReference type="PROSITE" id="PS50181"/>
    </source>
</evidence>
<dbReference type="InterPro" id="IPR001810">
    <property type="entry name" value="F-box_dom"/>
</dbReference>